<dbReference type="PROSITE" id="PS50234">
    <property type="entry name" value="VWFA"/>
    <property type="match status" value="1"/>
</dbReference>
<dbReference type="Gene3D" id="3.40.50.410">
    <property type="entry name" value="von Willebrand factor, type A domain"/>
    <property type="match status" value="1"/>
</dbReference>
<sequence>MTVGTAHQLCWRSTATSLNPYDDVKDNALMIQQPVQRLAIVLGALLVGACAPSSDVSDGGSSGRGFPVKMLLGSALGEFCDQAATQFNQTQPKLSNGEAFHLACEAQGSGDVVNTLVTQAAQFQSGALPAEAPEFPTLVSVDGEIYHSQLIYQIEQLFPGQNYIPAITDAPLLASSPMVFMTSEDLAPGLQKTDDLFKALVTATTHRDLDAASSPQTINYVHTAPTRSNSGLQTLVSQFASVSGKAPQDLSAADVTANQAQIQKIQQKITRYGVSTSSLSEAMVQNGLFWASIGSVYESSVIAANSNQQANQSKYVAVYPKATFTSSMRGILPTAPWVSAEEKEAATQVLEYLQSTEAQKLATNLGLRPGTPGVPLGPKFTAQYGVNPQAKYDSLRPPQPQVVEAMLKVWATEAKKSSLVVVVIDSSGSMSGNKLPAVQSTLQTYLKSLGPKDRIALIDFDSQIQAPVLVDGTPEGRDRGIEFISGLQADGGTRLYDATLTARDWLQQNLRPDAINAILVLTDGADSGSSTSLSQLEQELGKSGFASDQRIALFTIGYGREGEFNADILEKIASLNGGYYKKGDPATIQRLMADLQLEF</sequence>
<comment type="caution">
    <text evidence="2">The sequence shown here is derived from an EMBL/GenBank/DDBJ whole genome shotgun (WGS) entry which is preliminary data.</text>
</comment>
<dbReference type="PANTHER" id="PTHR10338:SF108">
    <property type="entry name" value="INTER-ALPHA-TRYPSIN INHIBITOR HEAVY CHAIN H4-LIKE PROTEIN"/>
    <property type="match status" value="1"/>
</dbReference>
<dbReference type="InterPro" id="IPR050934">
    <property type="entry name" value="ITIH"/>
</dbReference>
<dbReference type="SUPFAM" id="SSF53850">
    <property type="entry name" value="Periplasmic binding protein-like II"/>
    <property type="match status" value="1"/>
</dbReference>
<dbReference type="Proteomes" id="UP000248857">
    <property type="component" value="Unassembled WGS sequence"/>
</dbReference>
<evidence type="ECO:0000259" key="1">
    <source>
        <dbReference type="PROSITE" id="PS50234"/>
    </source>
</evidence>
<feature type="domain" description="VWFA" evidence="1">
    <location>
        <begin position="419"/>
        <end position="595"/>
    </location>
</feature>
<reference evidence="2 3" key="1">
    <citation type="journal article" date="2018" name="Sci. Rep.">
        <title>A novel species of the marine cyanobacterium Acaryochloris with a unique pigment content and lifestyle.</title>
        <authorList>
            <person name="Partensky F."/>
            <person name="Six C."/>
            <person name="Ratin M."/>
            <person name="Garczarek L."/>
            <person name="Vaulot D."/>
            <person name="Probert I."/>
            <person name="Calteau A."/>
            <person name="Gourvil P."/>
            <person name="Marie D."/>
            <person name="Grebert T."/>
            <person name="Bouchier C."/>
            <person name="Le Panse S."/>
            <person name="Gachenot M."/>
            <person name="Rodriguez F."/>
            <person name="Garrido J.L."/>
        </authorList>
    </citation>
    <scope>NUCLEOTIDE SEQUENCE [LARGE SCALE GENOMIC DNA]</scope>
    <source>
        <strain evidence="2 3">RCC1774</strain>
    </source>
</reference>
<dbReference type="SUPFAM" id="SSF53300">
    <property type="entry name" value="vWA-like"/>
    <property type="match status" value="1"/>
</dbReference>
<evidence type="ECO:0000313" key="2">
    <source>
        <dbReference type="EMBL" id="PZD74488.1"/>
    </source>
</evidence>
<dbReference type="EMBL" id="PQWO01000002">
    <property type="protein sequence ID" value="PZD74488.1"/>
    <property type="molecule type" value="Genomic_DNA"/>
</dbReference>
<dbReference type="InterPro" id="IPR006059">
    <property type="entry name" value="SBP"/>
</dbReference>
<proteinExistence type="predicted"/>
<dbReference type="AlphaFoldDB" id="A0A2W1JME9"/>
<dbReference type="InterPro" id="IPR002035">
    <property type="entry name" value="VWF_A"/>
</dbReference>
<dbReference type="Pfam" id="PF13416">
    <property type="entry name" value="SBP_bac_8"/>
    <property type="match status" value="1"/>
</dbReference>
<gene>
    <name evidence="2" type="ORF">C1752_00974</name>
</gene>
<dbReference type="PANTHER" id="PTHR10338">
    <property type="entry name" value="INTER-ALPHA-TRYPSIN INHIBITOR HEAVY CHAIN FAMILY MEMBER"/>
    <property type="match status" value="1"/>
</dbReference>
<protein>
    <recommendedName>
        <fullName evidence="1">VWFA domain-containing protein</fullName>
    </recommendedName>
</protein>
<dbReference type="SMART" id="SM00327">
    <property type="entry name" value="VWA"/>
    <property type="match status" value="1"/>
</dbReference>
<name>A0A2W1JME9_9CYAN</name>
<accession>A0A2W1JME9</accession>
<organism evidence="2 3">
    <name type="scientific">Acaryochloris thomasi RCC1774</name>
    <dbReference type="NCBI Taxonomy" id="1764569"/>
    <lineage>
        <taxon>Bacteria</taxon>
        <taxon>Bacillati</taxon>
        <taxon>Cyanobacteriota</taxon>
        <taxon>Cyanophyceae</taxon>
        <taxon>Acaryochloridales</taxon>
        <taxon>Acaryochloridaceae</taxon>
        <taxon>Acaryochloris</taxon>
        <taxon>Acaryochloris thomasi</taxon>
    </lineage>
</organism>
<dbReference type="InterPro" id="IPR036465">
    <property type="entry name" value="vWFA_dom_sf"/>
</dbReference>
<evidence type="ECO:0000313" key="3">
    <source>
        <dbReference type="Proteomes" id="UP000248857"/>
    </source>
</evidence>
<keyword evidence="3" id="KW-1185">Reference proteome</keyword>
<dbReference type="Pfam" id="PF13519">
    <property type="entry name" value="VWA_2"/>
    <property type="match status" value="1"/>
</dbReference>